<evidence type="ECO:0000256" key="3">
    <source>
        <dbReference type="ARBA" id="ARBA00023015"/>
    </source>
</evidence>
<dbReference type="GO" id="GO:0008270">
    <property type="term" value="F:zinc ion binding"/>
    <property type="evidence" value="ECO:0007669"/>
    <property type="project" value="InterPro"/>
</dbReference>
<dbReference type="SUPFAM" id="SSF57701">
    <property type="entry name" value="Zn2/Cys6 DNA-binding domain"/>
    <property type="match status" value="1"/>
</dbReference>
<accession>A0A9W4UCJ6</accession>
<dbReference type="GO" id="GO:0001228">
    <property type="term" value="F:DNA-binding transcription activator activity, RNA polymerase II-specific"/>
    <property type="evidence" value="ECO:0007669"/>
    <property type="project" value="TreeGrafter"/>
</dbReference>
<dbReference type="PROSITE" id="PS50048">
    <property type="entry name" value="ZN2_CY6_FUNGAL_2"/>
    <property type="match status" value="1"/>
</dbReference>
<dbReference type="AlphaFoldDB" id="A0A9W4UCJ6"/>
<gene>
    <name evidence="9" type="ORF">PDIGIT_LOCUS6562</name>
</gene>
<evidence type="ECO:0000256" key="4">
    <source>
        <dbReference type="ARBA" id="ARBA00023125"/>
    </source>
</evidence>
<feature type="compositionally biased region" description="Polar residues" evidence="7">
    <location>
        <begin position="52"/>
        <end position="61"/>
    </location>
</feature>
<keyword evidence="1" id="KW-0479">Metal-binding</keyword>
<evidence type="ECO:0000256" key="6">
    <source>
        <dbReference type="ARBA" id="ARBA00023242"/>
    </source>
</evidence>
<evidence type="ECO:0000313" key="10">
    <source>
        <dbReference type="Proteomes" id="UP001152607"/>
    </source>
</evidence>
<dbReference type="Pfam" id="PF04082">
    <property type="entry name" value="Fungal_trans"/>
    <property type="match status" value="1"/>
</dbReference>
<dbReference type="InterPro" id="IPR051430">
    <property type="entry name" value="Fungal_TF_Env_Response"/>
</dbReference>
<organism evidence="9 10">
    <name type="scientific">Periconia digitata</name>
    <dbReference type="NCBI Taxonomy" id="1303443"/>
    <lineage>
        <taxon>Eukaryota</taxon>
        <taxon>Fungi</taxon>
        <taxon>Dikarya</taxon>
        <taxon>Ascomycota</taxon>
        <taxon>Pezizomycotina</taxon>
        <taxon>Dothideomycetes</taxon>
        <taxon>Pleosporomycetidae</taxon>
        <taxon>Pleosporales</taxon>
        <taxon>Massarineae</taxon>
        <taxon>Periconiaceae</taxon>
        <taxon>Periconia</taxon>
    </lineage>
</organism>
<dbReference type="SMART" id="SM00066">
    <property type="entry name" value="GAL4"/>
    <property type="match status" value="1"/>
</dbReference>
<evidence type="ECO:0000256" key="2">
    <source>
        <dbReference type="ARBA" id="ARBA00022833"/>
    </source>
</evidence>
<sequence length="792" mass="88422">MPPGNERPALQQAETDGAGPVKRRRPALSCVECRKRKVKCDREKPCGECSKTKSPTCTYRSQPKGRHMRSPVAHGNSTAAYGYTQPAVPVNPGSSILDAHNGTGSSLSNSTDTVSELSDRLRHLEGQLAAINTSDTRSNSSATLSSKDPSTRQPSTYFVKSKFFGESHWLNCLEPYESLGRTNIFVDPATNRTEVDASSDLFTTVAECKRMARTIKGTRMPRPSIDEEVKGTMPGKDVGDQLVQCYLRTFEGAFRVLHIPTFFRDYESYWSNVEAAKPSVIIKMLLVFAIGVPFYTGPEQPRLRASSAKWIQAAEAWLSAPYQKSRLNMAGLQIHILLLLARQVCSVDGDLVWISAGSLLRSVMHLGLHRDPKHFQNISQFHVEMRRRLWATVMEVTVQMSLDMGMPPMISLDDYDTQPPSNFNDDDIGSLDGSSFSPRPISEISSMQRSLYETLPLRLEITRRLNSIRSPPSYKETLGLAKDLLSQCHGHSKFFHEAVNSGFETVPNPFQVKLFDVSIRRFALCLHRPFFNKAKDSPEYYYSRKICLDLSVMIATPVADLSQGEQDDWLRLSHHSVGFFKSIFLHSISTVYLELILQLEDQENSMTFYPARSSISAEPGTSHPVLSPQLEIYRNIIINAKKSARERIRSGETNAKGFTWLCAAVARIDALASNSDPEAAVLLAAKHAIVETEELMRAAYLAENNKPIDLSQRRDGISGREHGRGEGADDITGEPGVELGNSWDMGSADFDVAPENMDWENLMRDESLEMGWGFENSPESWFGMGVDFDMGF</sequence>
<dbReference type="GO" id="GO:0005634">
    <property type="term" value="C:nucleus"/>
    <property type="evidence" value="ECO:0007669"/>
    <property type="project" value="TreeGrafter"/>
</dbReference>
<dbReference type="SMART" id="SM00906">
    <property type="entry name" value="Fungal_trans"/>
    <property type="match status" value="1"/>
</dbReference>
<dbReference type="InterPro" id="IPR036864">
    <property type="entry name" value="Zn2-C6_fun-type_DNA-bd_sf"/>
</dbReference>
<dbReference type="EMBL" id="CAOQHR010000004">
    <property type="protein sequence ID" value="CAI6333520.1"/>
    <property type="molecule type" value="Genomic_DNA"/>
</dbReference>
<reference evidence="9" key="1">
    <citation type="submission" date="2023-01" db="EMBL/GenBank/DDBJ databases">
        <authorList>
            <person name="Van Ghelder C."/>
            <person name="Rancurel C."/>
        </authorList>
    </citation>
    <scope>NUCLEOTIDE SEQUENCE</scope>
    <source>
        <strain evidence="9">CNCM I-4278</strain>
    </source>
</reference>
<dbReference type="CDD" id="cd12148">
    <property type="entry name" value="fungal_TF_MHR"/>
    <property type="match status" value="1"/>
</dbReference>
<dbReference type="Pfam" id="PF00172">
    <property type="entry name" value="Zn_clus"/>
    <property type="match status" value="1"/>
</dbReference>
<dbReference type="CDD" id="cd00067">
    <property type="entry name" value="GAL4"/>
    <property type="match status" value="1"/>
</dbReference>
<dbReference type="InterPro" id="IPR001138">
    <property type="entry name" value="Zn2Cys6_DnaBD"/>
</dbReference>
<feature type="compositionally biased region" description="Polar residues" evidence="7">
    <location>
        <begin position="130"/>
        <end position="152"/>
    </location>
</feature>
<keyword evidence="3" id="KW-0805">Transcription regulation</keyword>
<keyword evidence="6" id="KW-0539">Nucleus</keyword>
<dbReference type="Proteomes" id="UP001152607">
    <property type="component" value="Unassembled WGS sequence"/>
</dbReference>
<feature type="region of interest" description="Disordered" evidence="7">
    <location>
        <begin position="1"/>
        <end position="26"/>
    </location>
</feature>
<name>A0A9W4UCJ6_9PLEO</name>
<keyword evidence="2" id="KW-0862">Zinc</keyword>
<dbReference type="PANTHER" id="PTHR31944:SF131">
    <property type="entry name" value="HEME-RESPONSIVE ZINC FINGER TRANSCRIPTION FACTOR HAP1"/>
    <property type="match status" value="1"/>
</dbReference>
<dbReference type="OrthoDB" id="4337792at2759"/>
<protein>
    <recommendedName>
        <fullName evidence="8">Zn(2)-C6 fungal-type domain-containing protein</fullName>
    </recommendedName>
</protein>
<dbReference type="Gene3D" id="4.10.240.10">
    <property type="entry name" value="Zn(2)-C6 fungal-type DNA-binding domain"/>
    <property type="match status" value="1"/>
</dbReference>
<evidence type="ECO:0000256" key="7">
    <source>
        <dbReference type="SAM" id="MobiDB-lite"/>
    </source>
</evidence>
<comment type="caution">
    <text evidence="9">The sequence shown here is derived from an EMBL/GenBank/DDBJ whole genome shotgun (WGS) entry which is preliminary data.</text>
</comment>
<evidence type="ECO:0000259" key="8">
    <source>
        <dbReference type="PROSITE" id="PS50048"/>
    </source>
</evidence>
<keyword evidence="4" id="KW-0238">DNA-binding</keyword>
<evidence type="ECO:0000256" key="5">
    <source>
        <dbReference type="ARBA" id="ARBA00023163"/>
    </source>
</evidence>
<dbReference type="PROSITE" id="PS00463">
    <property type="entry name" value="ZN2_CY6_FUNGAL_1"/>
    <property type="match status" value="1"/>
</dbReference>
<dbReference type="InterPro" id="IPR007219">
    <property type="entry name" value="XnlR_reg_dom"/>
</dbReference>
<evidence type="ECO:0000256" key="1">
    <source>
        <dbReference type="ARBA" id="ARBA00022723"/>
    </source>
</evidence>
<keyword evidence="10" id="KW-1185">Reference proteome</keyword>
<feature type="region of interest" description="Disordered" evidence="7">
    <location>
        <begin position="44"/>
        <end position="79"/>
    </location>
</feature>
<evidence type="ECO:0000313" key="9">
    <source>
        <dbReference type="EMBL" id="CAI6333520.1"/>
    </source>
</evidence>
<proteinExistence type="predicted"/>
<dbReference type="GO" id="GO:0006351">
    <property type="term" value="P:DNA-templated transcription"/>
    <property type="evidence" value="ECO:0007669"/>
    <property type="project" value="InterPro"/>
</dbReference>
<keyword evidence="5" id="KW-0804">Transcription</keyword>
<feature type="region of interest" description="Disordered" evidence="7">
    <location>
        <begin position="711"/>
        <end position="735"/>
    </location>
</feature>
<dbReference type="PANTHER" id="PTHR31944">
    <property type="entry name" value="HEME-RESPONSIVE ZINC FINGER TRANSCRIPTION FACTOR HAP1"/>
    <property type="match status" value="1"/>
</dbReference>
<dbReference type="GO" id="GO:0000978">
    <property type="term" value="F:RNA polymerase II cis-regulatory region sequence-specific DNA binding"/>
    <property type="evidence" value="ECO:0007669"/>
    <property type="project" value="TreeGrafter"/>
</dbReference>
<feature type="compositionally biased region" description="Basic and acidic residues" evidence="7">
    <location>
        <begin position="711"/>
        <end position="727"/>
    </location>
</feature>
<feature type="region of interest" description="Disordered" evidence="7">
    <location>
        <begin position="129"/>
        <end position="152"/>
    </location>
</feature>
<feature type="domain" description="Zn(2)-C6 fungal-type" evidence="8">
    <location>
        <begin position="29"/>
        <end position="59"/>
    </location>
</feature>